<dbReference type="Gene3D" id="3.40.50.2300">
    <property type="match status" value="2"/>
</dbReference>
<reference evidence="5" key="1">
    <citation type="submission" date="2023-05" db="EMBL/GenBank/DDBJ databases">
        <title>Anaerotaeda fermentans gen. nov., sp. nov., a novel anaerobic planctomycete of the new family within the order Sedimentisphaerales isolated from Taman Peninsula, Russia.</title>
        <authorList>
            <person name="Khomyakova M.A."/>
            <person name="Merkel A.Y."/>
            <person name="Slobodkin A.I."/>
        </authorList>
    </citation>
    <scope>NUCLEOTIDE SEQUENCE</scope>
    <source>
        <strain evidence="5">M17dextr</strain>
    </source>
</reference>
<evidence type="ECO:0000256" key="1">
    <source>
        <dbReference type="ARBA" id="ARBA00023015"/>
    </source>
</evidence>
<dbReference type="InterPro" id="IPR046335">
    <property type="entry name" value="LacI/GalR-like_sensor"/>
</dbReference>
<sequence length="403" mass="45714">MDVLNRMNTERTSVPRPVKPGAGVAPSVLLFIETSREFGRGLLYGIARYSRLHGPWRVYQRSAGLDSSLPEWRDLKIDGAIMRDVRIAENLSGWKFPVIFAQHNRESYTPFPAIITDSAAIGAMAAEHFLDRGFQNYAYCGLDEFVWSRLRARHFCERLKQAGFHTNVYRQPRARAKRAWKSEQNLIAEWMMSLPKPVALMCCNDDRALQVIEACKLADLYVPDQVAVLGVDNDILICDLADPPISSIALDTETAGHEAARLLDSLMKGEPMAGQQIPVRPTHIVTRMSTDMLAVTDADVAAAVRFIRRNPNRMIQVDDVVEATNVSRRVLEKRFKAVLRRSVYQEIRRVRVNYIIGLLVGTDMSITQIAVKSGFDGVEHISRYFRKETGTSLREYRKKHVPR</sequence>
<evidence type="ECO:0000313" key="5">
    <source>
        <dbReference type="EMBL" id="MDI6450283.1"/>
    </source>
</evidence>
<dbReference type="InterPro" id="IPR018060">
    <property type="entry name" value="HTH_AraC"/>
</dbReference>
<name>A0AAW6U529_9BACT</name>
<keyword evidence="1" id="KW-0805">Transcription regulation</keyword>
<dbReference type="PANTHER" id="PTHR30146:SF24">
    <property type="entry name" value="XYLOSE OPERON REGULATORY PROTEIN"/>
    <property type="match status" value="1"/>
</dbReference>
<dbReference type="Pfam" id="PF13377">
    <property type="entry name" value="Peripla_BP_3"/>
    <property type="match status" value="1"/>
</dbReference>
<dbReference type="PROSITE" id="PS01124">
    <property type="entry name" value="HTH_ARAC_FAMILY_2"/>
    <property type="match status" value="1"/>
</dbReference>
<dbReference type="RefSeq" id="WP_349245692.1">
    <property type="nucleotide sequence ID" value="NZ_JASCXX010000018.1"/>
</dbReference>
<evidence type="ECO:0000313" key="6">
    <source>
        <dbReference type="Proteomes" id="UP001431776"/>
    </source>
</evidence>
<dbReference type="SMART" id="SM00342">
    <property type="entry name" value="HTH_ARAC"/>
    <property type="match status" value="1"/>
</dbReference>
<dbReference type="Pfam" id="PF12833">
    <property type="entry name" value="HTH_18"/>
    <property type="match status" value="1"/>
</dbReference>
<evidence type="ECO:0000256" key="3">
    <source>
        <dbReference type="ARBA" id="ARBA00023163"/>
    </source>
</evidence>
<dbReference type="Gene3D" id="1.10.10.60">
    <property type="entry name" value="Homeodomain-like"/>
    <property type="match status" value="1"/>
</dbReference>
<evidence type="ECO:0000259" key="4">
    <source>
        <dbReference type="PROSITE" id="PS01124"/>
    </source>
</evidence>
<dbReference type="Proteomes" id="UP001431776">
    <property type="component" value="Unassembled WGS sequence"/>
</dbReference>
<keyword evidence="6" id="KW-1185">Reference proteome</keyword>
<gene>
    <name evidence="5" type="ORF">QJ522_14580</name>
</gene>
<protein>
    <submittedName>
        <fullName evidence="5">DNA-binding transcriptional regulator</fullName>
    </submittedName>
</protein>
<dbReference type="EMBL" id="JASCXX010000018">
    <property type="protein sequence ID" value="MDI6450283.1"/>
    <property type="molecule type" value="Genomic_DNA"/>
</dbReference>
<dbReference type="GO" id="GO:0000976">
    <property type="term" value="F:transcription cis-regulatory region binding"/>
    <property type="evidence" value="ECO:0007669"/>
    <property type="project" value="TreeGrafter"/>
</dbReference>
<comment type="caution">
    <text evidence="5">The sequence shown here is derived from an EMBL/GenBank/DDBJ whole genome shotgun (WGS) entry which is preliminary data.</text>
</comment>
<dbReference type="SUPFAM" id="SSF53822">
    <property type="entry name" value="Periplasmic binding protein-like I"/>
    <property type="match status" value="1"/>
</dbReference>
<dbReference type="PANTHER" id="PTHR30146">
    <property type="entry name" value="LACI-RELATED TRANSCRIPTIONAL REPRESSOR"/>
    <property type="match status" value="1"/>
</dbReference>
<proteinExistence type="predicted"/>
<organism evidence="5 6">
    <name type="scientific">Anaerobaca lacustris</name>
    <dbReference type="NCBI Taxonomy" id="3044600"/>
    <lineage>
        <taxon>Bacteria</taxon>
        <taxon>Pseudomonadati</taxon>
        <taxon>Planctomycetota</taxon>
        <taxon>Phycisphaerae</taxon>
        <taxon>Sedimentisphaerales</taxon>
        <taxon>Anaerobacaceae</taxon>
        <taxon>Anaerobaca</taxon>
    </lineage>
</organism>
<dbReference type="SUPFAM" id="SSF46689">
    <property type="entry name" value="Homeodomain-like"/>
    <property type="match status" value="1"/>
</dbReference>
<dbReference type="InterPro" id="IPR009057">
    <property type="entry name" value="Homeodomain-like_sf"/>
</dbReference>
<keyword evidence="3" id="KW-0804">Transcription</keyword>
<dbReference type="GO" id="GO:0003700">
    <property type="term" value="F:DNA-binding transcription factor activity"/>
    <property type="evidence" value="ECO:0007669"/>
    <property type="project" value="InterPro"/>
</dbReference>
<keyword evidence="2 5" id="KW-0238">DNA-binding</keyword>
<feature type="domain" description="HTH araC/xylS-type" evidence="4">
    <location>
        <begin position="301"/>
        <end position="399"/>
    </location>
</feature>
<accession>A0AAW6U529</accession>
<dbReference type="AlphaFoldDB" id="A0AAW6U529"/>
<evidence type="ECO:0000256" key="2">
    <source>
        <dbReference type="ARBA" id="ARBA00023125"/>
    </source>
</evidence>
<dbReference type="InterPro" id="IPR028082">
    <property type="entry name" value="Peripla_BP_I"/>
</dbReference>
<dbReference type="CDD" id="cd01543">
    <property type="entry name" value="PBP1_XylR"/>
    <property type="match status" value="1"/>
</dbReference>